<dbReference type="NCBIfam" id="TIGR02532">
    <property type="entry name" value="IV_pilin_GFxxxE"/>
    <property type="match status" value="1"/>
</dbReference>
<proteinExistence type="predicted"/>
<reference evidence="4" key="1">
    <citation type="submission" date="2019-02" db="EMBL/GenBank/DDBJ databases">
        <title>Deep-cultivation of Planctomycetes and their phenomic and genomic characterization uncovers novel biology.</title>
        <authorList>
            <person name="Wiegand S."/>
            <person name="Jogler M."/>
            <person name="Boedeker C."/>
            <person name="Pinto D."/>
            <person name="Vollmers J."/>
            <person name="Rivas-Marin E."/>
            <person name="Kohn T."/>
            <person name="Peeters S.H."/>
            <person name="Heuer A."/>
            <person name="Rast P."/>
            <person name="Oberbeckmann S."/>
            <person name="Bunk B."/>
            <person name="Jeske O."/>
            <person name="Meyerdierks A."/>
            <person name="Storesund J.E."/>
            <person name="Kallscheuer N."/>
            <person name="Luecker S."/>
            <person name="Lage O.M."/>
            <person name="Pohl T."/>
            <person name="Merkel B.J."/>
            <person name="Hornburger P."/>
            <person name="Mueller R.-W."/>
            <person name="Bruemmer F."/>
            <person name="Labrenz M."/>
            <person name="Spormann A.M."/>
            <person name="Op den Camp H."/>
            <person name="Overmann J."/>
            <person name="Amann R."/>
            <person name="Jetten M.S.M."/>
            <person name="Mascher T."/>
            <person name="Medema M.H."/>
            <person name="Devos D.P."/>
            <person name="Kaster A.-K."/>
            <person name="Ovreas L."/>
            <person name="Rohde M."/>
            <person name="Galperin M.Y."/>
            <person name="Jogler C."/>
        </authorList>
    </citation>
    <scope>NUCLEOTIDE SEQUENCE [LARGE SCALE GENOMIC DNA]</scope>
    <source>
        <strain evidence="4">Pan97</strain>
    </source>
</reference>
<evidence type="ECO:0000313" key="3">
    <source>
        <dbReference type="EMBL" id="QDU73747.1"/>
    </source>
</evidence>
<protein>
    <submittedName>
        <fullName evidence="3">Type II secretion system protein G</fullName>
    </submittedName>
</protein>
<dbReference type="SUPFAM" id="SSF54523">
    <property type="entry name" value="Pili subunits"/>
    <property type="match status" value="1"/>
</dbReference>
<dbReference type="InterPro" id="IPR011453">
    <property type="entry name" value="DUF1559"/>
</dbReference>
<dbReference type="KEGG" id="bvo:Pan97_07460"/>
<evidence type="ECO:0000256" key="1">
    <source>
        <dbReference type="SAM" id="Phobius"/>
    </source>
</evidence>
<organism evidence="3 4">
    <name type="scientific">Bremerella volcania</name>
    <dbReference type="NCBI Taxonomy" id="2527984"/>
    <lineage>
        <taxon>Bacteria</taxon>
        <taxon>Pseudomonadati</taxon>
        <taxon>Planctomycetota</taxon>
        <taxon>Planctomycetia</taxon>
        <taxon>Pirellulales</taxon>
        <taxon>Pirellulaceae</taxon>
        <taxon>Bremerella</taxon>
    </lineage>
</organism>
<dbReference type="OrthoDB" id="255848at2"/>
<name>A0A518C3E7_9BACT</name>
<dbReference type="EMBL" id="CP036289">
    <property type="protein sequence ID" value="QDU73747.1"/>
    <property type="molecule type" value="Genomic_DNA"/>
</dbReference>
<dbReference type="Pfam" id="PF07596">
    <property type="entry name" value="SBP_bac_10"/>
    <property type="match status" value="1"/>
</dbReference>
<dbReference type="Gene3D" id="3.30.700.10">
    <property type="entry name" value="Glycoprotein, Type 4 Pilin"/>
    <property type="match status" value="1"/>
</dbReference>
<dbReference type="Proteomes" id="UP000318626">
    <property type="component" value="Chromosome"/>
</dbReference>
<sequence length="315" mass="34040">MRTTAWNHQRAFTLVELLVVIAIIGVLIALLLPAVQQAREAARRMQCSNNLKQIGLALHMHHDTYSELVPGIVSGDWGNGGSVHNKDGWLWSAMILPYMEQQSLYDLAGIGQGAWPDDTAQTLAACKTELGMYSCPSATGPTQLQKFGSEEIAASNYAAVFHHADEKCHVGTGPFPQFVRNRPTWSTPISTVNGSPFPVKGNFGAMTDGTSNQAAVGEKCHQLGNSTPGATVWAAIQISDDRGKIRNLLLTGRRPLNSGHGDASNSNHPGGGLFLFYDGSVRFIAETIFHDLSNEVDSPYEAMLAANDGLVFEYE</sequence>
<keyword evidence="1" id="KW-0472">Membrane</keyword>
<gene>
    <name evidence="3" type="primary">xcpT_2</name>
    <name evidence="3" type="ORF">Pan97_07460</name>
</gene>
<keyword evidence="1" id="KW-0812">Transmembrane</keyword>
<dbReference type="AlphaFoldDB" id="A0A518C3E7"/>
<accession>A0A518C3E7</accession>
<dbReference type="RefSeq" id="WP_144970784.1">
    <property type="nucleotide sequence ID" value="NZ_CP036289.1"/>
</dbReference>
<dbReference type="InterPro" id="IPR012902">
    <property type="entry name" value="N_methyl_site"/>
</dbReference>
<dbReference type="NCBIfam" id="TIGR04294">
    <property type="entry name" value="pre_pil_HX9DG"/>
    <property type="match status" value="1"/>
</dbReference>
<dbReference type="InterPro" id="IPR045584">
    <property type="entry name" value="Pilin-like"/>
</dbReference>
<evidence type="ECO:0000313" key="4">
    <source>
        <dbReference type="Proteomes" id="UP000318626"/>
    </source>
</evidence>
<feature type="transmembrane region" description="Helical" evidence="1">
    <location>
        <begin position="12"/>
        <end position="35"/>
    </location>
</feature>
<dbReference type="InterPro" id="IPR027558">
    <property type="entry name" value="Pre_pil_HX9DG_C"/>
</dbReference>
<dbReference type="PANTHER" id="PTHR30093">
    <property type="entry name" value="GENERAL SECRETION PATHWAY PROTEIN G"/>
    <property type="match status" value="1"/>
</dbReference>
<keyword evidence="4" id="KW-1185">Reference proteome</keyword>
<feature type="domain" description="DUF1559" evidence="2">
    <location>
        <begin position="36"/>
        <end position="288"/>
    </location>
</feature>
<keyword evidence="1" id="KW-1133">Transmembrane helix</keyword>
<dbReference type="Pfam" id="PF07963">
    <property type="entry name" value="N_methyl"/>
    <property type="match status" value="1"/>
</dbReference>
<evidence type="ECO:0000259" key="2">
    <source>
        <dbReference type="Pfam" id="PF07596"/>
    </source>
</evidence>
<dbReference type="PANTHER" id="PTHR30093:SF2">
    <property type="entry name" value="TYPE II SECRETION SYSTEM PROTEIN H"/>
    <property type="match status" value="1"/>
</dbReference>